<accession>A0AAW2TNM8</accession>
<evidence type="ECO:0000259" key="1">
    <source>
        <dbReference type="PROSITE" id="PS50994"/>
    </source>
</evidence>
<dbReference type="EMBL" id="JACGWN010000014">
    <property type="protein sequence ID" value="KAL0406337.1"/>
    <property type="molecule type" value="Genomic_DNA"/>
</dbReference>
<dbReference type="PROSITE" id="PS50994">
    <property type="entry name" value="INTEGRASE"/>
    <property type="match status" value="1"/>
</dbReference>
<reference evidence="2" key="2">
    <citation type="journal article" date="2024" name="Plant">
        <title>Genomic evolution and insights into agronomic trait innovations of Sesamum species.</title>
        <authorList>
            <person name="Miao H."/>
            <person name="Wang L."/>
            <person name="Qu L."/>
            <person name="Liu H."/>
            <person name="Sun Y."/>
            <person name="Le M."/>
            <person name="Wang Q."/>
            <person name="Wei S."/>
            <person name="Zheng Y."/>
            <person name="Lin W."/>
            <person name="Duan Y."/>
            <person name="Cao H."/>
            <person name="Xiong S."/>
            <person name="Wang X."/>
            <person name="Wei L."/>
            <person name="Li C."/>
            <person name="Ma Q."/>
            <person name="Ju M."/>
            <person name="Zhao R."/>
            <person name="Li G."/>
            <person name="Mu C."/>
            <person name="Tian Q."/>
            <person name="Mei H."/>
            <person name="Zhang T."/>
            <person name="Gao T."/>
            <person name="Zhang H."/>
        </authorList>
    </citation>
    <scope>NUCLEOTIDE SEQUENCE</scope>
    <source>
        <strain evidence="2">KEN1</strain>
    </source>
</reference>
<dbReference type="GO" id="GO:0003676">
    <property type="term" value="F:nucleic acid binding"/>
    <property type="evidence" value="ECO:0007669"/>
    <property type="project" value="InterPro"/>
</dbReference>
<dbReference type="InterPro" id="IPR036397">
    <property type="entry name" value="RNaseH_sf"/>
</dbReference>
<proteinExistence type="predicted"/>
<name>A0AAW2TNM8_9LAMI</name>
<dbReference type="InterPro" id="IPR012337">
    <property type="entry name" value="RNaseH-like_sf"/>
</dbReference>
<dbReference type="PANTHER" id="PTHR45835:SF99">
    <property type="entry name" value="CHROMO DOMAIN-CONTAINING PROTEIN-RELATED"/>
    <property type="match status" value="1"/>
</dbReference>
<dbReference type="PANTHER" id="PTHR45835">
    <property type="entry name" value="YALI0A06105P"/>
    <property type="match status" value="1"/>
</dbReference>
<sequence length="119" mass="13792">MGTKVKLSTAYHPQTDGQIERTIQNLEDMLRVCILDFKGNWGDYVTLIEFSYNNSYHSSIDMAAYEALYGRKCRSPLCWDEVGEKRITGPELVQLTVEKVAIICQKLKEAQYRQKSCRY</sequence>
<feature type="domain" description="Integrase catalytic" evidence="1">
    <location>
        <begin position="1"/>
        <end position="72"/>
    </location>
</feature>
<dbReference type="SUPFAM" id="SSF53098">
    <property type="entry name" value="Ribonuclease H-like"/>
    <property type="match status" value="1"/>
</dbReference>
<gene>
    <name evidence="2" type="ORF">Slati_3947600</name>
</gene>
<evidence type="ECO:0000313" key="2">
    <source>
        <dbReference type="EMBL" id="KAL0406337.1"/>
    </source>
</evidence>
<reference evidence="2" key="1">
    <citation type="submission" date="2020-06" db="EMBL/GenBank/DDBJ databases">
        <authorList>
            <person name="Li T."/>
            <person name="Hu X."/>
            <person name="Zhang T."/>
            <person name="Song X."/>
            <person name="Zhang H."/>
            <person name="Dai N."/>
            <person name="Sheng W."/>
            <person name="Hou X."/>
            <person name="Wei L."/>
        </authorList>
    </citation>
    <scope>NUCLEOTIDE SEQUENCE</scope>
    <source>
        <strain evidence="2">KEN1</strain>
        <tissue evidence="2">Leaf</tissue>
    </source>
</reference>
<dbReference type="AlphaFoldDB" id="A0AAW2TNM8"/>
<comment type="caution">
    <text evidence="2">The sequence shown here is derived from an EMBL/GenBank/DDBJ whole genome shotgun (WGS) entry which is preliminary data.</text>
</comment>
<dbReference type="InterPro" id="IPR001584">
    <property type="entry name" value="Integrase_cat-core"/>
</dbReference>
<organism evidence="2">
    <name type="scientific">Sesamum latifolium</name>
    <dbReference type="NCBI Taxonomy" id="2727402"/>
    <lineage>
        <taxon>Eukaryota</taxon>
        <taxon>Viridiplantae</taxon>
        <taxon>Streptophyta</taxon>
        <taxon>Embryophyta</taxon>
        <taxon>Tracheophyta</taxon>
        <taxon>Spermatophyta</taxon>
        <taxon>Magnoliopsida</taxon>
        <taxon>eudicotyledons</taxon>
        <taxon>Gunneridae</taxon>
        <taxon>Pentapetalae</taxon>
        <taxon>asterids</taxon>
        <taxon>lamiids</taxon>
        <taxon>Lamiales</taxon>
        <taxon>Pedaliaceae</taxon>
        <taxon>Sesamum</taxon>
    </lineage>
</organism>
<dbReference type="GO" id="GO:0015074">
    <property type="term" value="P:DNA integration"/>
    <property type="evidence" value="ECO:0007669"/>
    <property type="project" value="InterPro"/>
</dbReference>
<protein>
    <submittedName>
        <fullName evidence="2">Transposon Ty3-I Gag-Pol polyprotein</fullName>
    </submittedName>
</protein>
<dbReference type="Gene3D" id="3.30.420.10">
    <property type="entry name" value="Ribonuclease H-like superfamily/Ribonuclease H"/>
    <property type="match status" value="1"/>
</dbReference>